<dbReference type="CDD" id="cd02440">
    <property type="entry name" value="AdoMet_MTases"/>
    <property type="match status" value="1"/>
</dbReference>
<dbReference type="Gene3D" id="3.40.50.150">
    <property type="entry name" value="Vaccinia Virus protein VP39"/>
    <property type="match status" value="1"/>
</dbReference>
<dbReference type="AlphaFoldDB" id="A0A644WYA7"/>
<dbReference type="GO" id="GO:0008757">
    <property type="term" value="F:S-adenosylmethionine-dependent methyltransferase activity"/>
    <property type="evidence" value="ECO:0007669"/>
    <property type="project" value="InterPro"/>
</dbReference>
<reference evidence="2" key="1">
    <citation type="submission" date="2019-08" db="EMBL/GenBank/DDBJ databases">
        <authorList>
            <person name="Kucharzyk K."/>
            <person name="Murdoch R.W."/>
            <person name="Higgins S."/>
            <person name="Loffler F."/>
        </authorList>
    </citation>
    <scope>NUCLEOTIDE SEQUENCE</scope>
</reference>
<comment type="caution">
    <text evidence="2">The sequence shown here is derived from an EMBL/GenBank/DDBJ whole genome shotgun (WGS) entry which is preliminary data.</text>
</comment>
<dbReference type="InterPro" id="IPR029063">
    <property type="entry name" value="SAM-dependent_MTases_sf"/>
</dbReference>
<evidence type="ECO:0000313" key="2">
    <source>
        <dbReference type="EMBL" id="MPM08789.1"/>
    </source>
</evidence>
<accession>A0A644WYA7</accession>
<name>A0A644WYA7_9ZZZZ</name>
<proteinExistence type="predicted"/>
<sequence>MESAYEELVLKSGFFDESWYHRVYGVAKADALEEYLSQGWKMGRDPGPKFSTEQYLNKYKDVCQAGVCPLLHYLQYGKNENRMSFFSEKSFLGIKKRWEKQIKRRFNMAPRCPICGEMEIEFFPISDFFRKEKQKYGVTTKESPEMCNEQKYSCSNCGGADRDRLTAEYFLRELPANAKGTLLHIAPSIPLMEFINRCYPDMHQVTADLFMPGVDLKLDITDMAQLQENSFDYFICMHVLEHVSDDCAAMRELARILKPDGFGILVVPVDLSAEGIDEENGLSEEENWLRFGQGDHVRRYSHDGYVQRLQENGFLLQQAGRNYFGKRCYIQLGMQKTAVLYVVRKRI</sequence>
<dbReference type="Pfam" id="PF08241">
    <property type="entry name" value="Methyltransf_11"/>
    <property type="match status" value="1"/>
</dbReference>
<feature type="domain" description="Methyltransferase type 11" evidence="1">
    <location>
        <begin position="216"/>
        <end position="263"/>
    </location>
</feature>
<dbReference type="EMBL" id="VSSQ01001490">
    <property type="protein sequence ID" value="MPM08789.1"/>
    <property type="molecule type" value="Genomic_DNA"/>
</dbReference>
<organism evidence="2">
    <name type="scientific">bioreactor metagenome</name>
    <dbReference type="NCBI Taxonomy" id="1076179"/>
    <lineage>
        <taxon>unclassified sequences</taxon>
        <taxon>metagenomes</taxon>
        <taxon>ecological metagenomes</taxon>
    </lineage>
</organism>
<dbReference type="InterPro" id="IPR013216">
    <property type="entry name" value="Methyltransf_11"/>
</dbReference>
<gene>
    <name evidence="2" type="ORF">SDC9_55105</name>
</gene>
<protein>
    <recommendedName>
        <fullName evidence="1">Methyltransferase type 11 domain-containing protein</fullName>
    </recommendedName>
</protein>
<dbReference type="SUPFAM" id="SSF53335">
    <property type="entry name" value="S-adenosyl-L-methionine-dependent methyltransferases"/>
    <property type="match status" value="1"/>
</dbReference>
<evidence type="ECO:0000259" key="1">
    <source>
        <dbReference type="Pfam" id="PF08241"/>
    </source>
</evidence>